<dbReference type="Gene3D" id="1.10.8.60">
    <property type="match status" value="1"/>
</dbReference>
<dbReference type="InterPro" id="IPR027417">
    <property type="entry name" value="P-loop_NTPase"/>
</dbReference>
<dbReference type="Pfam" id="PF25601">
    <property type="entry name" value="AAA_lid_14"/>
    <property type="match status" value="1"/>
</dbReference>
<evidence type="ECO:0000256" key="2">
    <source>
        <dbReference type="ARBA" id="ARBA00022840"/>
    </source>
</evidence>
<dbReference type="SUPFAM" id="SSF52540">
    <property type="entry name" value="P-loop containing nucleoside triphosphate hydrolases"/>
    <property type="match status" value="1"/>
</dbReference>
<comment type="caution">
    <text evidence="9">The sequence shown here is derived from an EMBL/GenBank/DDBJ whole genome shotgun (WGS) entry which is preliminary data.</text>
</comment>
<keyword evidence="3" id="KW-0805">Transcription regulation</keyword>
<feature type="domain" description="Sigma-54 factor interaction" evidence="7">
    <location>
        <begin position="149"/>
        <end position="370"/>
    </location>
</feature>
<dbReference type="InterPro" id="IPR058031">
    <property type="entry name" value="AAA_lid_NorR"/>
</dbReference>
<dbReference type="CDD" id="cd00009">
    <property type="entry name" value="AAA"/>
    <property type="match status" value="1"/>
</dbReference>
<dbReference type="Gene3D" id="3.40.50.2300">
    <property type="match status" value="1"/>
</dbReference>
<dbReference type="PANTHER" id="PTHR32071">
    <property type="entry name" value="TRANSCRIPTIONAL REGULATORY PROTEIN"/>
    <property type="match status" value="1"/>
</dbReference>
<accession>A0ABU3SU57</accession>
<dbReference type="EMBL" id="JAWDIO010000002">
    <property type="protein sequence ID" value="MDU0353541.1"/>
    <property type="molecule type" value="Genomic_DNA"/>
</dbReference>
<proteinExistence type="predicted"/>
<dbReference type="PROSITE" id="PS00688">
    <property type="entry name" value="SIGMA54_INTERACT_3"/>
    <property type="match status" value="1"/>
</dbReference>
<evidence type="ECO:0000313" key="9">
    <source>
        <dbReference type="EMBL" id="MDU0353541.1"/>
    </source>
</evidence>
<keyword evidence="1" id="KW-0547">Nucleotide-binding</keyword>
<dbReference type="Pfam" id="PF00158">
    <property type="entry name" value="Sigma54_activat"/>
    <property type="match status" value="1"/>
</dbReference>
<dbReference type="PROSITE" id="PS50110">
    <property type="entry name" value="RESPONSE_REGULATORY"/>
    <property type="match status" value="1"/>
</dbReference>
<dbReference type="InterPro" id="IPR025944">
    <property type="entry name" value="Sigma_54_int_dom_CS"/>
</dbReference>
<dbReference type="InterPro" id="IPR009057">
    <property type="entry name" value="Homeodomain-like_sf"/>
</dbReference>
<dbReference type="RefSeq" id="WP_316025204.1">
    <property type="nucleotide sequence ID" value="NZ_JAWDIO010000002.1"/>
</dbReference>
<keyword evidence="6" id="KW-0597">Phosphoprotein</keyword>
<evidence type="ECO:0000259" key="7">
    <source>
        <dbReference type="PROSITE" id="PS50045"/>
    </source>
</evidence>
<feature type="modified residue" description="4-aspartylphosphate" evidence="6">
    <location>
        <position position="52"/>
    </location>
</feature>
<dbReference type="InterPro" id="IPR002197">
    <property type="entry name" value="HTH_Fis"/>
</dbReference>
<dbReference type="SUPFAM" id="SSF46689">
    <property type="entry name" value="Homeodomain-like"/>
    <property type="match status" value="1"/>
</dbReference>
<dbReference type="SUPFAM" id="SSF52172">
    <property type="entry name" value="CheY-like"/>
    <property type="match status" value="1"/>
</dbReference>
<evidence type="ECO:0000256" key="4">
    <source>
        <dbReference type="ARBA" id="ARBA00023125"/>
    </source>
</evidence>
<evidence type="ECO:0000256" key="3">
    <source>
        <dbReference type="ARBA" id="ARBA00023015"/>
    </source>
</evidence>
<dbReference type="Pfam" id="PF00072">
    <property type="entry name" value="Response_reg"/>
    <property type="match status" value="1"/>
</dbReference>
<dbReference type="SMART" id="SM00448">
    <property type="entry name" value="REC"/>
    <property type="match status" value="1"/>
</dbReference>
<reference evidence="9 10" key="1">
    <citation type="submission" date="2023-10" db="EMBL/GenBank/DDBJ databases">
        <title>Glaciecola aquimarina strain GGW-M5 nov., isolated from a coastal seawater.</title>
        <authorList>
            <person name="Bayburt H."/>
            <person name="Kim J.M."/>
            <person name="Choi B.J."/>
            <person name="Jeon C.O."/>
        </authorList>
    </citation>
    <scope>NUCLEOTIDE SEQUENCE [LARGE SCALE GENOMIC DNA]</scope>
    <source>
        <strain evidence="9 10">KCTC 32108</strain>
    </source>
</reference>
<dbReference type="Proteomes" id="UP001247805">
    <property type="component" value="Unassembled WGS sequence"/>
</dbReference>
<keyword evidence="5" id="KW-0804">Transcription</keyword>
<evidence type="ECO:0000259" key="8">
    <source>
        <dbReference type="PROSITE" id="PS50110"/>
    </source>
</evidence>
<dbReference type="Gene3D" id="1.10.10.60">
    <property type="entry name" value="Homeodomain-like"/>
    <property type="match status" value="1"/>
</dbReference>
<dbReference type="PANTHER" id="PTHR32071:SF86">
    <property type="entry name" value="TWO COMPONENT SIGNAL TRANSDUCTION SYSTEM SIGMA54-DEPENDENT RESPONSE REGULATOR FIS FAMILY"/>
    <property type="match status" value="1"/>
</dbReference>
<organism evidence="9 10">
    <name type="scientific">Paraglaciecola aquimarina</name>
    <dbReference type="NCBI Taxonomy" id="1235557"/>
    <lineage>
        <taxon>Bacteria</taxon>
        <taxon>Pseudomonadati</taxon>
        <taxon>Pseudomonadota</taxon>
        <taxon>Gammaproteobacteria</taxon>
        <taxon>Alteromonadales</taxon>
        <taxon>Alteromonadaceae</taxon>
        <taxon>Paraglaciecola</taxon>
    </lineage>
</organism>
<dbReference type="InterPro" id="IPR025943">
    <property type="entry name" value="Sigma_54_int_dom_ATP-bd_2"/>
</dbReference>
<feature type="domain" description="Response regulatory" evidence="8">
    <location>
        <begin position="3"/>
        <end position="122"/>
    </location>
</feature>
<keyword evidence="4" id="KW-0238">DNA-binding</keyword>
<sequence>MKRILVVDDNPDILEALDLLLGLHGYQVITANTIKDAVLAANNQRINLIIQDMNFSQGTTSGAEGKSLFYQLKEISTTTPIIVITAWSQLETAIELVKAGATDYLPKPWNDSKLLELIAANIEKASDGIGKTASAPKNAHTSSDSCSSLIIESQPMKQLIAMANKVAHSDISVLITGANGSGKERIADYIHQHSDRHAQPFIKVNMGALPSELMEAELFGAEKGAYTGATNGRIGRFEAADGGTLFLDEIGNLSLAGQMKLLRVLQTGQFERVGSSNTISVDVRVISATNSHLIESIAQGTFREDLYYRLNVVELNLPALSQRPDDIIPLARHFVSPNYELSEVTEQLLKQQLWPGNVRELENHCQRAMVLCSDKLLLPEHFLLGEPSTCPADLSLNVPSPSEDSKDTLQAVLDKHQWVIARAASELGLSRQALYRRIEKYQLNQSSSPSQVDEQ</sequence>
<dbReference type="Pfam" id="PF02954">
    <property type="entry name" value="HTH_8"/>
    <property type="match status" value="1"/>
</dbReference>
<name>A0ABU3SU57_9ALTE</name>
<dbReference type="PROSITE" id="PS50045">
    <property type="entry name" value="SIGMA54_INTERACT_4"/>
    <property type="match status" value="1"/>
</dbReference>
<dbReference type="InterPro" id="IPR001789">
    <property type="entry name" value="Sig_transdc_resp-reg_receiver"/>
</dbReference>
<dbReference type="PROSITE" id="PS00676">
    <property type="entry name" value="SIGMA54_INTERACT_2"/>
    <property type="match status" value="1"/>
</dbReference>
<dbReference type="InterPro" id="IPR011006">
    <property type="entry name" value="CheY-like_superfamily"/>
</dbReference>
<keyword evidence="2" id="KW-0067">ATP-binding</keyword>
<keyword evidence="10" id="KW-1185">Reference proteome</keyword>
<dbReference type="InterPro" id="IPR003593">
    <property type="entry name" value="AAA+_ATPase"/>
</dbReference>
<gene>
    <name evidence="9" type="ORF">RS130_05995</name>
</gene>
<dbReference type="Gene3D" id="3.40.50.300">
    <property type="entry name" value="P-loop containing nucleotide triphosphate hydrolases"/>
    <property type="match status" value="1"/>
</dbReference>
<dbReference type="PRINTS" id="PR01590">
    <property type="entry name" value="HTHFIS"/>
</dbReference>
<evidence type="ECO:0000256" key="5">
    <source>
        <dbReference type="ARBA" id="ARBA00023163"/>
    </source>
</evidence>
<protein>
    <submittedName>
        <fullName evidence="9">Sigma-54 dependent transcriptional regulator</fullName>
    </submittedName>
</protein>
<evidence type="ECO:0000313" key="10">
    <source>
        <dbReference type="Proteomes" id="UP001247805"/>
    </source>
</evidence>
<evidence type="ECO:0000256" key="6">
    <source>
        <dbReference type="PROSITE-ProRule" id="PRU00169"/>
    </source>
</evidence>
<dbReference type="SMART" id="SM00382">
    <property type="entry name" value="AAA"/>
    <property type="match status" value="1"/>
</dbReference>
<dbReference type="CDD" id="cd00156">
    <property type="entry name" value="REC"/>
    <property type="match status" value="1"/>
</dbReference>
<dbReference type="InterPro" id="IPR002078">
    <property type="entry name" value="Sigma_54_int"/>
</dbReference>
<evidence type="ECO:0000256" key="1">
    <source>
        <dbReference type="ARBA" id="ARBA00022741"/>
    </source>
</evidence>